<sequence length="36" mass="4267">LRLDVFSVIGKPVDMNILLEQLNRLFVKKYNSDIFQ</sequence>
<accession>X1DP88</accession>
<dbReference type="EMBL" id="BART01036010">
    <property type="protein sequence ID" value="GAH06814.1"/>
    <property type="molecule type" value="Genomic_DNA"/>
</dbReference>
<comment type="caution">
    <text evidence="1">The sequence shown here is derived from an EMBL/GenBank/DDBJ whole genome shotgun (WGS) entry which is preliminary data.</text>
</comment>
<gene>
    <name evidence="1" type="ORF">S01H4_60910</name>
</gene>
<evidence type="ECO:0000313" key="1">
    <source>
        <dbReference type="EMBL" id="GAH06814.1"/>
    </source>
</evidence>
<protein>
    <submittedName>
        <fullName evidence="1">Uncharacterized protein</fullName>
    </submittedName>
</protein>
<reference evidence="1" key="1">
    <citation type="journal article" date="2014" name="Front. Microbiol.">
        <title>High frequency of phylogenetically diverse reductive dehalogenase-homologous genes in deep subseafloor sedimentary metagenomes.</title>
        <authorList>
            <person name="Kawai M."/>
            <person name="Futagami T."/>
            <person name="Toyoda A."/>
            <person name="Takaki Y."/>
            <person name="Nishi S."/>
            <person name="Hori S."/>
            <person name="Arai W."/>
            <person name="Tsubouchi T."/>
            <person name="Morono Y."/>
            <person name="Uchiyama I."/>
            <person name="Ito T."/>
            <person name="Fujiyama A."/>
            <person name="Inagaki F."/>
            <person name="Takami H."/>
        </authorList>
    </citation>
    <scope>NUCLEOTIDE SEQUENCE</scope>
    <source>
        <strain evidence="1">Expedition CK06-06</strain>
    </source>
</reference>
<feature type="non-terminal residue" evidence="1">
    <location>
        <position position="1"/>
    </location>
</feature>
<name>X1DP88_9ZZZZ</name>
<organism evidence="1">
    <name type="scientific">marine sediment metagenome</name>
    <dbReference type="NCBI Taxonomy" id="412755"/>
    <lineage>
        <taxon>unclassified sequences</taxon>
        <taxon>metagenomes</taxon>
        <taxon>ecological metagenomes</taxon>
    </lineage>
</organism>
<proteinExistence type="predicted"/>
<dbReference type="AlphaFoldDB" id="X1DP88"/>